<feature type="transmembrane region" description="Helical" evidence="1">
    <location>
        <begin position="12"/>
        <end position="32"/>
    </location>
</feature>
<keyword evidence="1" id="KW-0472">Membrane</keyword>
<dbReference type="AlphaFoldDB" id="A0AAU6Q7W0"/>
<gene>
    <name evidence="2" type="ORF">WDJ50_17880</name>
</gene>
<keyword evidence="1" id="KW-0812">Transmembrane</keyword>
<evidence type="ECO:0000313" key="2">
    <source>
        <dbReference type="EMBL" id="WYF46710.1"/>
    </source>
</evidence>
<proteinExistence type="predicted"/>
<keyword evidence="1" id="KW-1133">Transmembrane helix</keyword>
<organism evidence="2">
    <name type="scientific">Deinococcus sp. VB142</name>
    <dbReference type="NCBI Taxonomy" id="3112952"/>
    <lineage>
        <taxon>Bacteria</taxon>
        <taxon>Thermotogati</taxon>
        <taxon>Deinococcota</taxon>
        <taxon>Deinococci</taxon>
        <taxon>Deinococcales</taxon>
        <taxon>Deinococcaceae</taxon>
        <taxon>Deinococcus</taxon>
    </lineage>
</organism>
<evidence type="ECO:0000256" key="1">
    <source>
        <dbReference type="SAM" id="Phobius"/>
    </source>
</evidence>
<name>A0AAU6Q7W0_9DEIO</name>
<keyword evidence="2" id="KW-0614">Plasmid</keyword>
<reference evidence="2" key="1">
    <citation type="submission" date="2024-03" db="EMBL/GenBank/DDBJ databases">
        <title>Deinococcus weizhi sp. nov., isolated from human skin.</title>
        <authorList>
            <person name="Wei Z."/>
            <person name="Tian F."/>
            <person name="Yang C."/>
            <person name="Xin L.T."/>
            <person name="Wen Z.J."/>
            <person name="Lan K.C."/>
            <person name="Yu L."/>
            <person name="Zhe W."/>
            <person name="Dan F.D."/>
            <person name="Jun W."/>
            <person name="Rui Z."/>
            <person name="Yong X.J."/>
            <person name="Ting Y."/>
            <person name="Wei X."/>
            <person name="Xu Z.G."/>
            <person name="Xin Z."/>
            <person name="Dong F.G."/>
            <person name="Ni X.M."/>
            <person name="Zheng M.G."/>
            <person name="Chun Y."/>
            <person name="Qian W.X."/>
        </authorList>
    </citation>
    <scope>NUCLEOTIDE SEQUENCE</scope>
    <source>
        <strain evidence="2">VB142</strain>
        <plasmid evidence="2">p1</plasmid>
    </source>
</reference>
<dbReference type="EMBL" id="CP149784">
    <property type="protein sequence ID" value="WYF46710.1"/>
    <property type="molecule type" value="Genomic_DNA"/>
</dbReference>
<sequence>MEDNLPTANPSSVLGVCLGLLLLMGVSLGLLVPRHQAATDPLPAVEVRR</sequence>
<protein>
    <submittedName>
        <fullName evidence="2">Uncharacterized protein</fullName>
    </submittedName>
</protein>
<accession>A0AAU6Q7W0</accession>
<dbReference type="RefSeq" id="WP_339098207.1">
    <property type="nucleotide sequence ID" value="NZ_CP149784.1"/>
</dbReference>
<geneLocation type="plasmid" evidence="2">
    <name>p1</name>
</geneLocation>